<dbReference type="GO" id="GO:0042910">
    <property type="term" value="F:xenobiotic transmembrane transporter activity"/>
    <property type="evidence" value="ECO:0007669"/>
    <property type="project" value="TreeGrafter"/>
</dbReference>
<keyword evidence="1" id="KW-0812">Transmembrane</keyword>
<dbReference type="Gene3D" id="3.30.2090.10">
    <property type="entry name" value="Multidrug efflux transporter AcrB TolC docking domain, DN and DC subdomains"/>
    <property type="match status" value="2"/>
</dbReference>
<dbReference type="EMBL" id="SPQQ01000008">
    <property type="protein sequence ID" value="TGE36330.1"/>
    <property type="molecule type" value="Genomic_DNA"/>
</dbReference>
<feature type="transmembrane region" description="Helical" evidence="1">
    <location>
        <begin position="387"/>
        <end position="409"/>
    </location>
</feature>
<feature type="transmembrane region" description="Helical" evidence="1">
    <location>
        <begin position="461"/>
        <end position="485"/>
    </location>
</feature>
<feature type="transmembrane region" description="Helical" evidence="1">
    <location>
        <begin position="12"/>
        <end position="32"/>
    </location>
</feature>
<dbReference type="PANTHER" id="PTHR32063:SF0">
    <property type="entry name" value="SWARMING MOTILITY PROTEIN SWRC"/>
    <property type="match status" value="1"/>
</dbReference>
<keyword evidence="1" id="KW-1133">Transmembrane helix</keyword>
<dbReference type="SUPFAM" id="SSF82866">
    <property type="entry name" value="Multidrug efflux transporter AcrB transmembrane domain"/>
    <property type="match status" value="2"/>
</dbReference>
<dbReference type="PRINTS" id="PR00702">
    <property type="entry name" value="ACRIFLAVINRP"/>
</dbReference>
<dbReference type="Proteomes" id="UP000298460">
    <property type="component" value="Unassembled WGS sequence"/>
</dbReference>
<keyword evidence="1" id="KW-0472">Membrane</keyword>
<dbReference type="Pfam" id="PF00873">
    <property type="entry name" value="ACR_tran"/>
    <property type="match status" value="1"/>
</dbReference>
<dbReference type="OrthoDB" id="9757876at2"/>
<feature type="transmembrane region" description="Helical" evidence="1">
    <location>
        <begin position="535"/>
        <end position="557"/>
    </location>
</feature>
<gene>
    <name evidence="2" type="ORF">E4K67_20585</name>
</gene>
<organism evidence="2 3">
    <name type="scientific">Desulfosporosinus fructosivorans</name>
    <dbReference type="NCBI Taxonomy" id="2018669"/>
    <lineage>
        <taxon>Bacteria</taxon>
        <taxon>Bacillati</taxon>
        <taxon>Bacillota</taxon>
        <taxon>Clostridia</taxon>
        <taxon>Eubacteriales</taxon>
        <taxon>Desulfitobacteriaceae</taxon>
        <taxon>Desulfosporosinus</taxon>
    </lineage>
</organism>
<sequence>MFLTDISLKRPVFATVIIIAMLAVGAMSYIGLPINENPEIEIPYIAVAISLPGTSAEQLESKVTKRVEESVGQISGVKHITSSISEGVSQTVIEFNSGTEVNVAAQDIKDKLSGIRGTLPQDIEEPIIQKFDFAATPIISFVVTSPLSNKDLSQVVEDNITKKLNTVKGVGSVTTYGAQVREIHIKLDKEKMASLNVTTAQITQSLQSDNIDSSSGTVSNGDKEVSIRTNGTVKEVNDFLNILVANRNGTEIRIKDVAQVVDTIKDKDSLSYYKGAESIGIDIVKQSGENTTQVADDLKVKLAAIQTSLPNDVKLDIVNDNSQVIRASVTEVQKTLLEGCILAVLVVFLFLRSGGSTAISAISLPTSIITTFAAMKLMNFSLNTMSLMGLSLSVGLLIDDAIVVVENVVRHLNMGKSPIQAAKDGTSEIGLAVTATTLTIVAVFLPITMVDGLIGAYFKEFGLTVAISVLISLFVSFTLVPLMASKYIKSENDELDKKHGPLGRFLIWFNHLFVKLARVYTRLLRVTLKHRIKTIAIATAMFVGSLLLLNVINISFLDSSDNGKITIAATTDGGTTLVSAAETTKKMERILNEYPGVVYLYSTVTPSSINISVQLPDKNTRKELLSETANKMRESLTQIPGISFSMTIGSTVGQGGKDAEIHFTGNDFNQLLDYSLQAEKVLKKTPGAVDVSISYKTGKAEARIDVDRDKAADLGVSPVVVANTLGTLFNGSLVTQYETEKDRYDVKVLLQDDQREDFDSLTGIYVPGSNNSMVPLDQVTKQVFATGSTTISRYDKAREIVVSANASGVTATQLNTQFNTALKNDTKMPAEVSQVTGGDQEMMAVAIPGLLKALLMGILFIYLILAALFESFIDPFAIVLALPFGIIGALLGLFLSGSNLSMMAMIGIIMLMGLVTKNAILLVDYAKQRLSEGEERNEALLQASSTRLRPIIMTTLAMIFGMIPTALSTGLGSEGRAPMAYAIIGGLITSTFLTLIVVPVIYTLLDDAKGFFHRKPSVVVVGQKSVKS</sequence>
<dbReference type="InterPro" id="IPR001036">
    <property type="entry name" value="Acrflvin-R"/>
</dbReference>
<dbReference type="InterPro" id="IPR027463">
    <property type="entry name" value="AcrB_DN_DC_subdom"/>
</dbReference>
<name>A0A4Z0R0R2_9FIRM</name>
<dbReference type="SUPFAM" id="SSF82693">
    <property type="entry name" value="Multidrug efflux transporter AcrB pore domain, PN1, PN2, PC1 and PC2 subdomains"/>
    <property type="match status" value="2"/>
</dbReference>
<dbReference type="Gene3D" id="1.20.1640.10">
    <property type="entry name" value="Multidrug efflux transporter AcrB transmembrane domain"/>
    <property type="match status" value="2"/>
</dbReference>
<protein>
    <submittedName>
        <fullName evidence="2">Efflux RND transporter permease subunit</fullName>
    </submittedName>
</protein>
<evidence type="ECO:0000313" key="3">
    <source>
        <dbReference type="Proteomes" id="UP000298460"/>
    </source>
</evidence>
<evidence type="ECO:0000256" key="1">
    <source>
        <dbReference type="SAM" id="Phobius"/>
    </source>
</evidence>
<proteinExistence type="predicted"/>
<dbReference type="AlphaFoldDB" id="A0A4Z0R0R2"/>
<feature type="transmembrane region" description="Helical" evidence="1">
    <location>
        <begin position="876"/>
        <end position="896"/>
    </location>
</feature>
<feature type="transmembrane region" description="Helical" evidence="1">
    <location>
        <begin position="902"/>
        <end position="926"/>
    </location>
</feature>
<keyword evidence="3" id="KW-1185">Reference proteome</keyword>
<feature type="transmembrane region" description="Helical" evidence="1">
    <location>
        <begin position="850"/>
        <end position="869"/>
    </location>
</feature>
<comment type="caution">
    <text evidence="2">The sequence shown here is derived from an EMBL/GenBank/DDBJ whole genome shotgun (WGS) entry which is preliminary data.</text>
</comment>
<dbReference type="Gene3D" id="3.30.70.1320">
    <property type="entry name" value="Multidrug efflux transporter AcrB pore domain like"/>
    <property type="match status" value="1"/>
</dbReference>
<dbReference type="SUPFAM" id="SSF82714">
    <property type="entry name" value="Multidrug efflux transporter AcrB TolC docking domain, DN and DC subdomains"/>
    <property type="match status" value="2"/>
</dbReference>
<dbReference type="GO" id="GO:0005886">
    <property type="term" value="C:plasma membrane"/>
    <property type="evidence" value="ECO:0007669"/>
    <property type="project" value="TreeGrafter"/>
</dbReference>
<accession>A0A4Z0R0R2</accession>
<reference evidence="2 3" key="1">
    <citation type="submission" date="2019-03" db="EMBL/GenBank/DDBJ databases">
        <title>Draft Genome Sequence of Desulfosporosinus fructosivorans Strain 63.6F, Isolated from Marine Sediment in the Baltic Sea.</title>
        <authorList>
            <person name="Hausmann B."/>
            <person name="Vandieken V."/>
            <person name="Pjevac P."/>
            <person name="Schreck K."/>
            <person name="Herbold C.W."/>
            <person name="Loy A."/>
        </authorList>
    </citation>
    <scope>NUCLEOTIDE SEQUENCE [LARGE SCALE GENOMIC DNA]</scope>
    <source>
        <strain evidence="2 3">63.6F</strain>
    </source>
</reference>
<dbReference type="Gene3D" id="3.30.70.1430">
    <property type="entry name" value="Multidrug efflux transporter AcrB pore domain"/>
    <property type="match status" value="2"/>
</dbReference>
<dbReference type="RefSeq" id="WP_135550157.1">
    <property type="nucleotide sequence ID" value="NZ_SPQQ01000008.1"/>
</dbReference>
<feature type="transmembrane region" description="Helical" evidence="1">
    <location>
        <begin position="979"/>
        <end position="1005"/>
    </location>
</feature>
<evidence type="ECO:0000313" key="2">
    <source>
        <dbReference type="EMBL" id="TGE36330.1"/>
    </source>
</evidence>
<dbReference type="Gene3D" id="3.30.70.1440">
    <property type="entry name" value="Multidrug efflux transporter AcrB pore domain"/>
    <property type="match status" value="1"/>
</dbReference>
<feature type="transmembrane region" description="Helical" evidence="1">
    <location>
        <begin position="947"/>
        <end position="967"/>
    </location>
</feature>
<dbReference type="PANTHER" id="PTHR32063">
    <property type="match status" value="1"/>
</dbReference>
<feature type="transmembrane region" description="Helical" evidence="1">
    <location>
        <begin position="429"/>
        <end position="449"/>
    </location>
</feature>